<feature type="non-terminal residue" evidence="1">
    <location>
        <position position="21"/>
    </location>
</feature>
<protein>
    <submittedName>
        <fullName evidence="1">Uncharacterized protein</fullName>
    </submittedName>
</protein>
<evidence type="ECO:0000313" key="1">
    <source>
        <dbReference type="EMBL" id="CAF1648465.1"/>
    </source>
</evidence>
<dbReference type="EMBL" id="CAJNOQ010050339">
    <property type="protein sequence ID" value="CAF1648465.1"/>
    <property type="molecule type" value="Genomic_DNA"/>
</dbReference>
<dbReference type="Proteomes" id="UP000681722">
    <property type="component" value="Unassembled WGS sequence"/>
</dbReference>
<dbReference type="Proteomes" id="UP000663829">
    <property type="component" value="Unassembled WGS sequence"/>
</dbReference>
<gene>
    <name evidence="1" type="ORF">GPM918_LOCUS45370</name>
    <name evidence="2" type="ORF">SRO942_LOCUS47808</name>
</gene>
<evidence type="ECO:0000313" key="3">
    <source>
        <dbReference type="Proteomes" id="UP000663829"/>
    </source>
</evidence>
<dbReference type="EMBL" id="CAJOBC010120502">
    <property type="protein sequence ID" value="CAF4572111.1"/>
    <property type="molecule type" value="Genomic_DNA"/>
</dbReference>
<sequence length="21" mass="2842">MFGSRFRNREPRFWNREPRFR</sequence>
<name>A0A816EIP6_9BILA</name>
<organism evidence="1 3">
    <name type="scientific">Didymodactylos carnosus</name>
    <dbReference type="NCBI Taxonomy" id="1234261"/>
    <lineage>
        <taxon>Eukaryota</taxon>
        <taxon>Metazoa</taxon>
        <taxon>Spiralia</taxon>
        <taxon>Gnathifera</taxon>
        <taxon>Rotifera</taxon>
        <taxon>Eurotatoria</taxon>
        <taxon>Bdelloidea</taxon>
        <taxon>Philodinida</taxon>
        <taxon>Philodinidae</taxon>
        <taxon>Didymodactylos</taxon>
    </lineage>
</organism>
<proteinExistence type="predicted"/>
<dbReference type="AlphaFoldDB" id="A0A816EIP6"/>
<reference evidence="1" key="1">
    <citation type="submission" date="2021-02" db="EMBL/GenBank/DDBJ databases">
        <authorList>
            <person name="Nowell W R."/>
        </authorList>
    </citation>
    <scope>NUCLEOTIDE SEQUENCE</scope>
</reference>
<accession>A0A816EIP6</accession>
<comment type="caution">
    <text evidence="1">The sequence shown here is derived from an EMBL/GenBank/DDBJ whole genome shotgun (WGS) entry which is preliminary data.</text>
</comment>
<keyword evidence="3" id="KW-1185">Reference proteome</keyword>
<evidence type="ECO:0000313" key="2">
    <source>
        <dbReference type="EMBL" id="CAF4572111.1"/>
    </source>
</evidence>